<proteinExistence type="inferred from homology"/>
<organism evidence="5 6">
    <name type="scientific">Deinococcus petrolearius</name>
    <dbReference type="NCBI Taxonomy" id="1751295"/>
    <lineage>
        <taxon>Bacteria</taxon>
        <taxon>Thermotogati</taxon>
        <taxon>Deinococcota</taxon>
        <taxon>Deinococci</taxon>
        <taxon>Deinococcales</taxon>
        <taxon>Deinococcaceae</taxon>
        <taxon>Deinococcus</taxon>
    </lineage>
</organism>
<dbReference type="Gene3D" id="2.40.50.140">
    <property type="entry name" value="Nucleic acid-binding proteins"/>
    <property type="match status" value="2"/>
</dbReference>
<dbReference type="RefSeq" id="WP_380051696.1">
    <property type="nucleotide sequence ID" value="NZ_JBHSOH010000035.1"/>
</dbReference>
<dbReference type="InterPro" id="IPR000424">
    <property type="entry name" value="Primosome_PriB/ssb"/>
</dbReference>
<keyword evidence="6" id="KW-1185">Reference proteome</keyword>
<dbReference type="NCBIfam" id="TIGR00621">
    <property type="entry name" value="ssb"/>
    <property type="match status" value="1"/>
</dbReference>
<accession>A0ABW1DPG1</accession>
<evidence type="ECO:0000256" key="4">
    <source>
        <dbReference type="SAM" id="MobiDB-lite"/>
    </source>
</evidence>
<dbReference type="HAMAP" id="MF_00984">
    <property type="entry name" value="SSB"/>
    <property type="match status" value="1"/>
</dbReference>
<keyword evidence="1 2" id="KW-0238">DNA-binding</keyword>
<dbReference type="PROSITE" id="PS50935">
    <property type="entry name" value="SSB"/>
    <property type="match status" value="2"/>
</dbReference>
<dbReference type="InterPro" id="IPR011344">
    <property type="entry name" value="ssDNA-bd"/>
</dbReference>
<comment type="caution">
    <text evidence="2">Lacks conserved residue(s) required for the propagation of feature annotation.</text>
</comment>
<name>A0ABW1DPG1_9DEIO</name>
<dbReference type="PANTHER" id="PTHR10302:SF27">
    <property type="entry name" value="SINGLE-STRANDED DNA-BINDING PROTEIN"/>
    <property type="match status" value="1"/>
</dbReference>
<comment type="caution">
    <text evidence="5">The sequence shown here is derived from an EMBL/GenBank/DDBJ whole genome shotgun (WGS) entry which is preliminary data.</text>
</comment>
<dbReference type="EMBL" id="JBHSOH010000035">
    <property type="protein sequence ID" value="MFC5850037.1"/>
    <property type="molecule type" value="Genomic_DNA"/>
</dbReference>
<dbReference type="PANTHER" id="PTHR10302">
    <property type="entry name" value="SINGLE-STRANDED DNA-BINDING PROTEIN"/>
    <property type="match status" value="1"/>
</dbReference>
<dbReference type="Proteomes" id="UP001595979">
    <property type="component" value="Unassembled WGS sequence"/>
</dbReference>
<reference evidence="6" key="1">
    <citation type="journal article" date="2019" name="Int. J. Syst. Evol. Microbiol.">
        <title>The Global Catalogue of Microorganisms (GCM) 10K type strain sequencing project: providing services to taxonomists for standard genome sequencing and annotation.</title>
        <authorList>
            <consortium name="The Broad Institute Genomics Platform"/>
            <consortium name="The Broad Institute Genome Sequencing Center for Infectious Disease"/>
            <person name="Wu L."/>
            <person name="Ma J."/>
        </authorList>
    </citation>
    <scope>NUCLEOTIDE SEQUENCE [LARGE SCALE GENOMIC DNA]</scope>
    <source>
        <strain evidence="6">CGMCC 1.15053</strain>
    </source>
</reference>
<protein>
    <recommendedName>
        <fullName evidence="2 3">Single-stranded DNA-binding protein</fullName>
        <shortName evidence="2">SSB</shortName>
    </recommendedName>
</protein>
<feature type="compositionally biased region" description="Polar residues" evidence="4">
    <location>
        <begin position="241"/>
        <end position="268"/>
    </location>
</feature>
<evidence type="ECO:0000313" key="6">
    <source>
        <dbReference type="Proteomes" id="UP001595979"/>
    </source>
</evidence>
<sequence>MNKFFVIAALGTTPELRHTPSGTAVLDLLLAGERHIVGHDGQERSLPFYIRAEAMGKIAENLNERNYQQGDVLLIDGTAEYAEWNDRNIENAKATTVRLKPIGTVRKLEGAFQVTQDNGNNTRLVGGVNRMQLVGNLVADVEVKDTTSGAVATLRLAVNEKYKNREGQMVEKTHWFRVSVWREQAEALRGVKKGTAVYVEGALSDDDWKDDQGRDRRSKIIEAASVAVVAPFSGAARPQGQPASAPTQSAQNGPARPTQQQRAPSPQGVTGPDLPPEEQDLPF</sequence>
<dbReference type="InterPro" id="IPR012340">
    <property type="entry name" value="NA-bd_OB-fold"/>
</dbReference>
<evidence type="ECO:0000256" key="1">
    <source>
        <dbReference type="ARBA" id="ARBA00023125"/>
    </source>
</evidence>
<dbReference type="CDD" id="cd04496">
    <property type="entry name" value="SSB_OBF"/>
    <property type="match status" value="1"/>
</dbReference>
<dbReference type="SUPFAM" id="SSF50249">
    <property type="entry name" value="Nucleic acid-binding proteins"/>
    <property type="match status" value="2"/>
</dbReference>
<feature type="region of interest" description="Disordered" evidence="4">
    <location>
        <begin position="232"/>
        <end position="283"/>
    </location>
</feature>
<gene>
    <name evidence="5" type="primary">ssb</name>
    <name evidence="5" type="ORF">ACFPQ6_17175</name>
</gene>
<evidence type="ECO:0000313" key="5">
    <source>
        <dbReference type="EMBL" id="MFC5850037.1"/>
    </source>
</evidence>
<evidence type="ECO:0000256" key="3">
    <source>
        <dbReference type="RuleBase" id="RU000524"/>
    </source>
</evidence>
<evidence type="ECO:0000256" key="2">
    <source>
        <dbReference type="HAMAP-Rule" id="MF_00984"/>
    </source>
</evidence>
<dbReference type="GO" id="GO:0003677">
    <property type="term" value="F:DNA binding"/>
    <property type="evidence" value="ECO:0007669"/>
    <property type="project" value="UniProtKB-KW"/>
</dbReference>
<dbReference type="Pfam" id="PF00436">
    <property type="entry name" value="SSB"/>
    <property type="match status" value="2"/>
</dbReference>